<keyword evidence="5 11" id="KW-0812">Transmembrane</keyword>
<protein>
    <submittedName>
        <fullName evidence="16">TonB-dependent receptor</fullName>
    </submittedName>
</protein>
<feature type="chain" id="PRO_5045701593" evidence="13">
    <location>
        <begin position="30"/>
        <end position="753"/>
    </location>
</feature>
<keyword evidence="16" id="KW-0675">Receptor</keyword>
<dbReference type="CDD" id="cd01347">
    <property type="entry name" value="ligand_gated_channel"/>
    <property type="match status" value="1"/>
</dbReference>
<evidence type="ECO:0000256" key="3">
    <source>
        <dbReference type="ARBA" id="ARBA00022452"/>
    </source>
</evidence>
<evidence type="ECO:0000256" key="4">
    <source>
        <dbReference type="ARBA" id="ARBA00022496"/>
    </source>
</evidence>
<keyword evidence="10 11" id="KW-0998">Cell outer membrane</keyword>
<comment type="similarity">
    <text evidence="11 12">Belongs to the TonB-dependent receptor family.</text>
</comment>
<comment type="subcellular location">
    <subcellularLocation>
        <location evidence="1 11">Cell outer membrane</location>
        <topology evidence="1 11">Multi-pass membrane protein</topology>
    </subcellularLocation>
</comment>
<keyword evidence="9 11" id="KW-0472">Membrane</keyword>
<name>A0ABY8FRS1_9SPHN</name>
<dbReference type="PANTHER" id="PTHR32552:SF81">
    <property type="entry name" value="TONB-DEPENDENT OUTER MEMBRANE RECEPTOR"/>
    <property type="match status" value="1"/>
</dbReference>
<keyword evidence="17" id="KW-1185">Reference proteome</keyword>
<evidence type="ECO:0000256" key="8">
    <source>
        <dbReference type="ARBA" id="ARBA00023077"/>
    </source>
</evidence>
<dbReference type="Proteomes" id="UP001215827">
    <property type="component" value="Chromosome"/>
</dbReference>
<evidence type="ECO:0000256" key="1">
    <source>
        <dbReference type="ARBA" id="ARBA00004571"/>
    </source>
</evidence>
<evidence type="ECO:0000256" key="10">
    <source>
        <dbReference type="ARBA" id="ARBA00023237"/>
    </source>
</evidence>
<evidence type="ECO:0000259" key="14">
    <source>
        <dbReference type="Pfam" id="PF00593"/>
    </source>
</evidence>
<proteinExistence type="inferred from homology"/>
<keyword evidence="3 11" id="KW-1134">Transmembrane beta strand</keyword>
<evidence type="ECO:0000256" key="13">
    <source>
        <dbReference type="SAM" id="SignalP"/>
    </source>
</evidence>
<dbReference type="PANTHER" id="PTHR32552">
    <property type="entry name" value="FERRICHROME IRON RECEPTOR-RELATED"/>
    <property type="match status" value="1"/>
</dbReference>
<feature type="domain" description="TonB-dependent receptor plug" evidence="15">
    <location>
        <begin position="56"/>
        <end position="165"/>
    </location>
</feature>
<dbReference type="InterPro" id="IPR039426">
    <property type="entry name" value="TonB-dep_rcpt-like"/>
</dbReference>
<evidence type="ECO:0000256" key="9">
    <source>
        <dbReference type="ARBA" id="ARBA00023136"/>
    </source>
</evidence>
<dbReference type="Pfam" id="PF07715">
    <property type="entry name" value="Plug"/>
    <property type="match status" value="1"/>
</dbReference>
<sequence length="753" mass="81312">MRAASNLKSGISLLTIGAAFASSAMPALAQDTADGTSADDGDVIIVTGRLRGDESVQDVPLAVTVVSVEQLGTQGALNIEDIETLAPNVIIDPVGAGPGGGAISMRGVSFEDIEKSFEPTVGVVIDGVFLGTNTGQLTNAFDFEQVEVLRGPQGTLFGRNTIGGVINIRRSRPTKEFGIKAEATLGKYGREEYNAVLNVGDGDMFGLKLWGYDRTFDGFYDNVTLGIDAGSSSNTNIGGTLLFEPTPDLEILLTVEHSKIGGDPAVASVSQNTDLICILFANPNPAPPATFNLIPEQCNRDLKDDLYTVFGQFLGDIDFSEESYSAQINYSFGDLKLTSITALKDSDERQTQDFDATSIPFFQTDRAQDYRQFSQELRLAGDFTDSISGVLGFFYFENEYQLDSTTILPGGVSSSNGTDHQTTSYAFFADFDVALTERLRLSVGGRYSIDEKEYRRFVLNGIDLTNEDEWKEFTPRVSLDYDVSDDVMVYASYARGYRSGGFNGRGISPTSVQTSFQPETVDSYELGAKTTFLGGAGIFNIAAFYAQYDDKQEEVVQATPPGSPNPQETVTRNAASATIKGLEADLRVELFDDFTITGSLGLLDADYDNFFIDLNLNGLQDPGEDASTREMRRTPDVTFSVAADYKIPVSNSSELALNARLSTSSSYQTTIVAAPGDFGSNDPRGVHPSTTDLSAAATYRFDLSDQASAYLRVFGRNLLDERGISSTLPVAGLFTFAGAIPPRQYGVTLGFEF</sequence>
<accession>A0ABY8FRS1</accession>
<feature type="domain" description="TonB-dependent receptor-like beta-barrel" evidence="14">
    <location>
        <begin position="316"/>
        <end position="713"/>
    </location>
</feature>
<evidence type="ECO:0000256" key="6">
    <source>
        <dbReference type="ARBA" id="ARBA00023004"/>
    </source>
</evidence>
<evidence type="ECO:0000256" key="12">
    <source>
        <dbReference type="RuleBase" id="RU003357"/>
    </source>
</evidence>
<evidence type="ECO:0000313" key="16">
    <source>
        <dbReference type="EMBL" id="WFL77714.1"/>
    </source>
</evidence>
<keyword evidence="2 11" id="KW-0813">Transport</keyword>
<evidence type="ECO:0000313" key="17">
    <source>
        <dbReference type="Proteomes" id="UP001215827"/>
    </source>
</evidence>
<keyword evidence="7" id="KW-0406">Ion transport</keyword>
<dbReference type="InterPro" id="IPR000531">
    <property type="entry name" value="Beta-barrel_TonB"/>
</dbReference>
<evidence type="ECO:0000256" key="5">
    <source>
        <dbReference type="ARBA" id="ARBA00022692"/>
    </source>
</evidence>
<organism evidence="16 17">
    <name type="scientific">Altererythrobacter arenosus</name>
    <dbReference type="NCBI Taxonomy" id="3032592"/>
    <lineage>
        <taxon>Bacteria</taxon>
        <taxon>Pseudomonadati</taxon>
        <taxon>Pseudomonadota</taxon>
        <taxon>Alphaproteobacteria</taxon>
        <taxon>Sphingomonadales</taxon>
        <taxon>Erythrobacteraceae</taxon>
        <taxon>Altererythrobacter</taxon>
    </lineage>
</organism>
<dbReference type="EMBL" id="CP121106">
    <property type="protein sequence ID" value="WFL77714.1"/>
    <property type="molecule type" value="Genomic_DNA"/>
</dbReference>
<keyword evidence="8 12" id="KW-0798">TonB box</keyword>
<dbReference type="SUPFAM" id="SSF56935">
    <property type="entry name" value="Porins"/>
    <property type="match status" value="1"/>
</dbReference>
<evidence type="ECO:0000256" key="2">
    <source>
        <dbReference type="ARBA" id="ARBA00022448"/>
    </source>
</evidence>
<keyword evidence="6" id="KW-0408">Iron</keyword>
<dbReference type="PROSITE" id="PS52016">
    <property type="entry name" value="TONB_DEPENDENT_REC_3"/>
    <property type="match status" value="1"/>
</dbReference>
<dbReference type="InterPro" id="IPR012910">
    <property type="entry name" value="Plug_dom"/>
</dbReference>
<reference evidence="16 17" key="1">
    <citation type="submission" date="2023-03" db="EMBL/GenBank/DDBJ databases">
        <title>Altererythrobacter sp. CAU 1644 isolated from sand.</title>
        <authorList>
            <person name="Kim W."/>
        </authorList>
    </citation>
    <scope>NUCLEOTIDE SEQUENCE [LARGE SCALE GENOMIC DNA]</scope>
    <source>
        <strain evidence="16 17">CAU 1644</strain>
    </source>
</reference>
<gene>
    <name evidence="16" type="ORF">P7228_01205</name>
</gene>
<evidence type="ECO:0000256" key="11">
    <source>
        <dbReference type="PROSITE-ProRule" id="PRU01360"/>
    </source>
</evidence>
<keyword evidence="4" id="KW-0410">Iron transport</keyword>
<dbReference type="InterPro" id="IPR036942">
    <property type="entry name" value="Beta-barrel_TonB_sf"/>
</dbReference>
<evidence type="ECO:0000259" key="15">
    <source>
        <dbReference type="Pfam" id="PF07715"/>
    </source>
</evidence>
<dbReference type="Pfam" id="PF00593">
    <property type="entry name" value="TonB_dep_Rec_b-barrel"/>
    <property type="match status" value="1"/>
</dbReference>
<feature type="signal peptide" evidence="13">
    <location>
        <begin position="1"/>
        <end position="29"/>
    </location>
</feature>
<dbReference type="Gene3D" id="2.40.170.20">
    <property type="entry name" value="TonB-dependent receptor, beta-barrel domain"/>
    <property type="match status" value="1"/>
</dbReference>
<dbReference type="RefSeq" id="WP_278016406.1">
    <property type="nucleotide sequence ID" value="NZ_CP121106.1"/>
</dbReference>
<evidence type="ECO:0000256" key="7">
    <source>
        <dbReference type="ARBA" id="ARBA00023065"/>
    </source>
</evidence>
<keyword evidence="13" id="KW-0732">Signal</keyword>